<gene>
    <name evidence="4" type="ORF">KTC_19540</name>
</gene>
<accession>A0A455SFG1</accession>
<dbReference type="Gene3D" id="3.40.50.300">
    <property type="entry name" value="P-loop containing nucleotide triphosphate hydrolases"/>
    <property type="match status" value="1"/>
</dbReference>
<evidence type="ECO:0000313" key="4">
    <source>
        <dbReference type="EMBL" id="BBH87203.1"/>
    </source>
</evidence>
<dbReference type="SUPFAM" id="SSF52540">
    <property type="entry name" value="P-loop containing nucleoside triphosphate hydrolases"/>
    <property type="match status" value="1"/>
</dbReference>
<protein>
    <recommendedName>
        <fullName evidence="3">Helicase HerA central domain-containing protein</fullName>
    </recommendedName>
</protein>
<dbReference type="EMBL" id="AP019376">
    <property type="protein sequence ID" value="BBH87203.1"/>
    <property type="molecule type" value="Genomic_DNA"/>
</dbReference>
<feature type="transmembrane region" description="Helical" evidence="2">
    <location>
        <begin position="21"/>
        <end position="44"/>
    </location>
</feature>
<dbReference type="InterPro" id="IPR002789">
    <property type="entry name" value="HerA_central"/>
</dbReference>
<evidence type="ECO:0000256" key="2">
    <source>
        <dbReference type="SAM" id="Phobius"/>
    </source>
</evidence>
<keyword evidence="2" id="KW-0472">Membrane</keyword>
<keyword evidence="2" id="KW-1133">Transmembrane helix</keyword>
<name>A0A455SFG1_9CHLR</name>
<dbReference type="Pfam" id="PF01935">
    <property type="entry name" value="DUF87"/>
    <property type="match status" value="1"/>
</dbReference>
<dbReference type="AlphaFoldDB" id="A0A455SFG1"/>
<proteinExistence type="predicted"/>
<reference evidence="4" key="1">
    <citation type="submission" date="2018-12" db="EMBL/GenBank/DDBJ databases">
        <title>Novel natural products biosynthetic potential of the class Ktedonobacteria.</title>
        <authorList>
            <person name="Zheng Y."/>
            <person name="Saitou A."/>
            <person name="Wang C.M."/>
            <person name="Toyoda A."/>
            <person name="Minakuchi Y."/>
            <person name="Sekiguchi Y."/>
            <person name="Ueda K."/>
            <person name="Takano H."/>
            <person name="Sakai Y."/>
            <person name="Yokota A."/>
            <person name="Yabe S."/>
        </authorList>
    </citation>
    <scope>NUCLEOTIDE SEQUENCE</scope>
    <source>
        <strain evidence="4">COM3</strain>
    </source>
</reference>
<feature type="domain" description="Helicase HerA central" evidence="3">
    <location>
        <begin position="571"/>
        <end position="657"/>
    </location>
</feature>
<feature type="transmembrane region" description="Helical" evidence="2">
    <location>
        <begin position="50"/>
        <end position="70"/>
    </location>
</feature>
<feature type="region of interest" description="Disordered" evidence="1">
    <location>
        <begin position="916"/>
        <end position="938"/>
    </location>
</feature>
<keyword evidence="2" id="KW-0812">Transmembrane</keyword>
<dbReference type="InterPro" id="IPR027417">
    <property type="entry name" value="P-loop_NTPase"/>
</dbReference>
<evidence type="ECO:0000256" key="1">
    <source>
        <dbReference type="SAM" id="MobiDB-lite"/>
    </source>
</evidence>
<evidence type="ECO:0000259" key="3">
    <source>
        <dbReference type="Pfam" id="PF01935"/>
    </source>
</evidence>
<organism evidence="4">
    <name type="scientific">Thermosporothrix sp. COM3</name>
    <dbReference type="NCBI Taxonomy" id="2490863"/>
    <lineage>
        <taxon>Bacteria</taxon>
        <taxon>Bacillati</taxon>
        <taxon>Chloroflexota</taxon>
        <taxon>Ktedonobacteria</taxon>
        <taxon>Ktedonobacterales</taxon>
        <taxon>Thermosporotrichaceae</taxon>
        <taxon>Thermosporothrix</taxon>
    </lineage>
</organism>
<sequence>MHEHDSLLKRVPGHLFSFEEKVFGLFTLPQLLCDLGAGAGILALTSSFPLTTRLLIGIALALPVLVLVHGKIHGYTFLRWLYLYGHSLSIPRHTTYRSFQAEQKAQRRSQPSIQTTWIRFNRLEHGIAGYSTSKGGEYYWIILEITGRNIRYLPRTEQIQLFKRFETFLAGLDFRLQFISHTEQVHPRAFAPLRTQQKALQHVSNTPQLARLQQASLHFQQQHIPNCTLTRHFVILSVSTQEETIRTAQGAQQGAFSTVFRLPGRTHTPSISKAHLLNQLRIRYSVVKKLFQQLEVQITLLSDQEILRVFASSLVPGATNGEPGILAKHLPHTTTKDHSLADLLAPKQITIHPHMLEVEGQSGKRYQRYFTVVTYGHQLACGWVNELMELGLPMHVSTTFEPLDTRIILHRLEQHLVKLESKRFADQKALRITKADQHIEAEQIQHITRELAERRLKIFVVSMTIGIHASSLERLEQRSHYLLSHLRQRQLQVLPGLRQQDVLWQASLPTCPAVLLDHAINLPGDVCSTFLHATSGVVGTPTGVFLGFTGSGFSRRPVYFNPWSAEKKIPNPHIVVVGESGMGKSWLGKTFVTGLTGMGIADIVVLDRDDDYLPLHNALAGESQRYNLAQSCPINFFDLPFGPEHVDPDAPIDLLSEFLDNHLMVALALIVTDAENGNAKLSKIEEAYLMQVARHTYAAKGITSEAIRHDPATLLIPAPTLADFLVTMKQTKASSEEMRLSLLERLEKALYLFPGETRISISKPMTIFSICDLDEKWYPLMTFVVQNFLYRHRALRQDERYLAYLVEEASYMLKHPAGRRYLEAGSRGFRKLGIAQITLSQHPGDFLEEGAVILSNAGTAFFLGMQPNAVAKLNLSPELERVLTEAVPGQAVMRCGNEFAALTIASIPQIRHLLTTDPQERRTLRKHHDHTRKGQTDA</sequence>
<dbReference type="Gene3D" id="1.10.8.730">
    <property type="match status" value="1"/>
</dbReference>